<organism evidence="4">
    <name type="scientific">Lygus hesperus</name>
    <name type="common">Western plant bug</name>
    <dbReference type="NCBI Taxonomy" id="30085"/>
    <lineage>
        <taxon>Eukaryota</taxon>
        <taxon>Metazoa</taxon>
        <taxon>Ecdysozoa</taxon>
        <taxon>Arthropoda</taxon>
        <taxon>Hexapoda</taxon>
        <taxon>Insecta</taxon>
        <taxon>Pterygota</taxon>
        <taxon>Neoptera</taxon>
        <taxon>Paraneoptera</taxon>
        <taxon>Hemiptera</taxon>
        <taxon>Heteroptera</taxon>
        <taxon>Panheteroptera</taxon>
        <taxon>Cimicomorpha</taxon>
        <taxon>Miridae</taxon>
        <taxon>Mirini</taxon>
        <taxon>Lygus</taxon>
    </lineage>
</organism>
<reference evidence="7" key="3">
    <citation type="submission" date="2014-09" db="EMBL/GenBank/DDBJ databases">
        <authorList>
            <person name="Magalhaes I.L.F."/>
            <person name="Oliveira U."/>
            <person name="Santos F.R."/>
            <person name="Vidigal T.H.D.A."/>
            <person name="Brescovit A.D."/>
            <person name="Santos A.J."/>
        </authorList>
    </citation>
    <scope>NUCLEOTIDE SEQUENCE</scope>
</reference>
<evidence type="ECO:0000313" key="4">
    <source>
        <dbReference type="EMBL" id="JAG21125.1"/>
    </source>
</evidence>
<reference evidence="8" key="4">
    <citation type="journal article" date="2016" name="Gigascience">
        <title>De novo construction of an expanded transcriptome assembly for the western tarnished plant bug, Lygus hesperus.</title>
        <authorList>
            <person name="Tassone E.E."/>
            <person name="Geib S.M."/>
            <person name="Hall B."/>
            <person name="Fabrick J.A."/>
            <person name="Brent C.S."/>
            <person name="Hull J.J."/>
        </authorList>
    </citation>
    <scope>NUCLEOTIDE SEQUENCE</scope>
</reference>
<protein>
    <submittedName>
        <fullName evidence="4">Immunoglobulin-binding protein 1b</fullName>
    </submittedName>
</protein>
<dbReference type="EMBL" id="GDHC01007795">
    <property type="protein sequence ID" value="JAQ10834.1"/>
    <property type="molecule type" value="Transcribed_RNA"/>
</dbReference>
<feature type="coiled-coil region" evidence="2">
    <location>
        <begin position="194"/>
        <end position="221"/>
    </location>
</feature>
<evidence type="ECO:0000313" key="5">
    <source>
        <dbReference type="EMBL" id="JAG21126.1"/>
    </source>
</evidence>
<dbReference type="EMBL" id="GBRD01006626">
    <property type="protein sequence ID" value="JAG59195.1"/>
    <property type="molecule type" value="Transcribed_RNA"/>
</dbReference>
<evidence type="ECO:0000256" key="3">
    <source>
        <dbReference type="SAM" id="MobiDB-lite"/>
    </source>
</evidence>
<comment type="similarity">
    <text evidence="1">Belongs to the IGBP1/TAP42 family.</text>
</comment>
<dbReference type="InterPro" id="IPR007304">
    <property type="entry name" value="TAP46-like"/>
</dbReference>
<proteinExistence type="inferred from homology"/>
<feature type="region of interest" description="Disordered" evidence="3">
    <location>
        <begin position="311"/>
        <end position="355"/>
    </location>
</feature>
<feature type="compositionally biased region" description="Basic and acidic residues" evidence="3">
    <location>
        <begin position="314"/>
        <end position="355"/>
    </location>
</feature>
<dbReference type="PANTHER" id="PTHR10933">
    <property type="entry name" value="IMMUNOGLOBULIN-BINDING PROTEIN 1"/>
    <property type="match status" value="1"/>
</dbReference>
<accession>A0A0A9XV53</accession>
<dbReference type="Pfam" id="PF04177">
    <property type="entry name" value="TAP42"/>
    <property type="match status" value="1"/>
</dbReference>
<name>A0A0A9XV53_LYGHE</name>
<dbReference type="AlphaFoldDB" id="A0A0A9XV53"/>
<gene>
    <name evidence="4" type="primary">Igbp1b_2</name>
    <name evidence="6" type="synonym">Igbp1b_0</name>
    <name evidence="5" type="synonym">Igbp1b_1</name>
    <name evidence="6" type="ORF">CM83_59108</name>
    <name evidence="4" type="ORF">CM83_59109</name>
    <name evidence="5" type="ORF">CM83_59110</name>
    <name evidence="9" type="ORF">g.58235</name>
    <name evidence="8" type="ORF">g.58236</name>
</gene>
<dbReference type="EMBL" id="GBHO01022478">
    <property type="protein sequence ID" value="JAG21126.1"/>
    <property type="molecule type" value="Transcribed_RNA"/>
</dbReference>
<dbReference type="FunFam" id="1.25.40.540:FF:000003">
    <property type="entry name" value="Immunoglobulin (CD79A)-binding protein 1"/>
    <property type="match status" value="1"/>
</dbReference>
<dbReference type="InterPro" id="IPR038511">
    <property type="entry name" value="TAP42/TAP46-like_sf"/>
</dbReference>
<dbReference type="Gene3D" id="1.25.40.540">
    <property type="entry name" value="TAP42-like family"/>
    <property type="match status" value="1"/>
</dbReference>
<dbReference type="EMBL" id="GBHO01022477">
    <property type="protein sequence ID" value="JAG21127.1"/>
    <property type="molecule type" value="Transcribed_RNA"/>
</dbReference>
<evidence type="ECO:0000313" key="6">
    <source>
        <dbReference type="EMBL" id="JAG21127.1"/>
    </source>
</evidence>
<dbReference type="GO" id="GO:0051721">
    <property type="term" value="F:protein phosphatase 2A binding"/>
    <property type="evidence" value="ECO:0007669"/>
    <property type="project" value="TreeGrafter"/>
</dbReference>
<evidence type="ECO:0000256" key="2">
    <source>
        <dbReference type="SAM" id="Coils"/>
    </source>
</evidence>
<evidence type="ECO:0000256" key="1">
    <source>
        <dbReference type="ARBA" id="ARBA00034730"/>
    </source>
</evidence>
<dbReference type="EMBL" id="GBHO01022479">
    <property type="protein sequence ID" value="JAG21125.1"/>
    <property type="molecule type" value="Transcribed_RNA"/>
</dbReference>
<dbReference type="GO" id="GO:0035303">
    <property type="term" value="P:regulation of dephosphorylation"/>
    <property type="evidence" value="ECO:0007669"/>
    <property type="project" value="TreeGrafter"/>
</dbReference>
<evidence type="ECO:0000313" key="7">
    <source>
        <dbReference type="EMBL" id="JAG59195.1"/>
    </source>
</evidence>
<sequence length="355" mass="40322">MEQDGSQEKKLLDIFDEGYDLFEALSQSEEPTNSICIQNKVKQSMKLLEDATRLTSLAGIFSPNELVDEVSSENLRLFLLPALLGTLTLKLSGAVSRTDVVKAADTYFRDFLERCNGYEICSVTLPPPLDLECKEAVPDNAPCRPFDLVTAARGRAQKIARFKEEKALEQEVLNLSQVIKEPNVDEDVKRDYFIKLIKTYINKAEEELDALQSEARILAHMKAAQKNETLSSSEENKRRKNIPAPKPLKAVIITKDEVQKAVFGAGYPALPTMTVEEFYEKRVRDGIFPDPTKAGRSLQDMANQGTVNVDLDEKEIADRERKVERDDDEELRRQRAMDEYKDDHKRGEGNRYNRS</sequence>
<dbReference type="EMBL" id="GDHC01018889">
    <property type="protein sequence ID" value="JAP99739.1"/>
    <property type="molecule type" value="Transcribed_RNA"/>
</dbReference>
<keyword evidence="2" id="KW-0175">Coiled coil</keyword>
<reference evidence="4" key="2">
    <citation type="submission" date="2014-07" db="EMBL/GenBank/DDBJ databases">
        <authorList>
            <person name="Hull J."/>
        </authorList>
    </citation>
    <scope>NUCLEOTIDE SEQUENCE</scope>
</reference>
<reference evidence="4" key="1">
    <citation type="journal article" date="2014" name="PLoS ONE">
        <title>Transcriptome-Based Identification of ABC Transporters in the Western Tarnished Plant Bug Lygus hesperus.</title>
        <authorList>
            <person name="Hull J.J."/>
            <person name="Chaney K."/>
            <person name="Geib S.M."/>
            <person name="Fabrick J.A."/>
            <person name="Brent C.S."/>
            <person name="Walsh D."/>
            <person name="Lavine L.C."/>
        </authorList>
    </citation>
    <scope>NUCLEOTIDE SEQUENCE</scope>
</reference>
<dbReference type="GO" id="GO:0009966">
    <property type="term" value="P:regulation of signal transduction"/>
    <property type="evidence" value="ECO:0007669"/>
    <property type="project" value="InterPro"/>
</dbReference>
<evidence type="ECO:0000313" key="8">
    <source>
        <dbReference type="EMBL" id="JAP99739.1"/>
    </source>
</evidence>
<dbReference type="PANTHER" id="PTHR10933:SF9">
    <property type="entry name" value="IMMUNOGLOBULIN-BINDING PROTEIN 1"/>
    <property type="match status" value="1"/>
</dbReference>
<dbReference type="GO" id="GO:0005829">
    <property type="term" value="C:cytosol"/>
    <property type="evidence" value="ECO:0007669"/>
    <property type="project" value="TreeGrafter"/>
</dbReference>
<evidence type="ECO:0000313" key="9">
    <source>
        <dbReference type="EMBL" id="JAQ10834.1"/>
    </source>
</evidence>